<protein>
    <submittedName>
        <fullName evidence="2">Uncharacterized protein</fullName>
    </submittedName>
</protein>
<evidence type="ECO:0000256" key="1">
    <source>
        <dbReference type="SAM" id="MobiDB-lite"/>
    </source>
</evidence>
<dbReference type="Proteomes" id="UP000299102">
    <property type="component" value="Unassembled WGS sequence"/>
</dbReference>
<reference evidence="2 3" key="1">
    <citation type="journal article" date="2019" name="Commun. Biol.">
        <title>The bagworm genome reveals a unique fibroin gene that provides high tensile strength.</title>
        <authorList>
            <person name="Kono N."/>
            <person name="Nakamura H."/>
            <person name="Ohtoshi R."/>
            <person name="Tomita M."/>
            <person name="Numata K."/>
            <person name="Arakawa K."/>
        </authorList>
    </citation>
    <scope>NUCLEOTIDE SEQUENCE [LARGE SCALE GENOMIC DNA]</scope>
</reference>
<comment type="caution">
    <text evidence="2">The sequence shown here is derived from an EMBL/GenBank/DDBJ whole genome shotgun (WGS) entry which is preliminary data.</text>
</comment>
<keyword evidence="3" id="KW-1185">Reference proteome</keyword>
<evidence type="ECO:0000313" key="2">
    <source>
        <dbReference type="EMBL" id="GBP52001.1"/>
    </source>
</evidence>
<dbReference type="AlphaFoldDB" id="A0A4C1WL60"/>
<proteinExistence type="predicted"/>
<feature type="region of interest" description="Disordered" evidence="1">
    <location>
        <begin position="1"/>
        <end position="73"/>
    </location>
</feature>
<evidence type="ECO:0000313" key="3">
    <source>
        <dbReference type="Proteomes" id="UP000299102"/>
    </source>
</evidence>
<organism evidence="2 3">
    <name type="scientific">Eumeta variegata</name>
    <name type="common">Bagworm moth</name>
    <name type="synonym">Eumeta japonica</name>
    <dbReference type="NCBI Taxonomy" id="151549"/>
    <lineage>
        <taxon>Eukaryota</taxon>
        <taxon>Metazoa</taxon>
        <taxon>Ecdysozoa</taxon>
        <taxon>Arthropoda</taxon>
        <taxon>Hexapoda</taxon>
        <taxon>Insecta</taxon>
        <taxon>Pterygota</taxon>
        <taxon>Neoptera</taxon>
        <taxon>Endopterygota</taxon>
        <taxon>Lepidoptera</taxon>
        <taxon>Glossata</taxon>
        <taxon>Ditrysia</taxon>
        <taxon>Tineoidea</taxon>
        <taxon>Psychidae</taxon>
        <taxon>Oiketicinae</taxon>
        <taxon>Eumeta</taxon>
    </lineage>
</organism>
<accession>A0A4C1WL60</accession>
<feature type="compositionally biased region" description="Basic and acidic residues" evidence="1">
    <location>
        <begin position="21"/>
        <end position="33"/>
    </location>
</feature>
<name>A0A4C1WL60_EUMVA</name>
<feature type="region of interest" description="Disordered" evidence="1">
    <location>
        <begin position="154"/>
        <end position="187"/>
    </location>
</feature>
<gene>
    <name evidence="2" type="ORF">EVAR_45850_1</name>
</gene>
<feature type="compositionally biased region" description="Low complexity" evidence="1">
    <location>
        <begin position="171"/>
        <end position="182"/>
    </location>
</feature>
<sequence>MGESFATPPRRDVAAPAEIRGANREAVREKGKANVEQGIITTADATRGRRSIDETAASFDTRSRPNRPPAPAGETITAAETAGGSYFGGLVPARAARRSDAGPTRRLSAIRKISIYRSLIDLEKVLRSRFIFAFITRALKIKFLLADFREINKPRDENKISPPPVPSNSTAGADDPASGPGAVSITDAARRAARGRDNIGIVSGFHGGD</sequence>
<dbReference type="EMBL" id="BGZK01000593">
    <property type="protein sequence ID" value="GBP52001.1"/>
    <property type="molecule type" value="Genomic_DNA"/>
</dbReference>